<feature type="transmembrane region" description="Helical" evidence="2">
    <location>
        <begin position="79"/>
        <end position="96"/>
    </location>
</feature>
<gene>
    <name evidence="4" type="ORF">NZK81_17155</name>
</gene>
<keyword evidence="4" id="KW-0808">Transferase</keyword>
<keyword evidence="2" id="KW-0812">Transmembrane</keyword>
<evidence type="ECO:0000256" key="2">
    <source>
        <dbReference type="SAM" id="Phobius"/>
    </source>
</evidence>
<dbReference type="InterPro" id="IPR010559">
    <property type="entry name" value="Sig_transdc_His_kin_internal"/>
</dbReference>
<keyword evidence="2" id="KW-0472">Membrane</keyword>
<feature type="region of interest" description="Disordered" evidence="1">
    <location>
        <begin position="139"/>
        <end position="164"/>
    </location>
</feature>
<dbReference type="InterPro" id="IPR005467">
    <property type="entry name" value="His_kinase_dom"/>
</dbReference>
<keyword evidence="5" id="KW-1185">Reference proteome</keyword>
<organism evidence="4 5">
    <name type="scientific">Novosphingobium mangrovi</name>
    <name type="common">ex Huang et al. 2023</name>
    <dbReference type="NCBI Taxonomy" id="2976432"/>
    <lineage>
        <taxon>Bacteria</taxon>
        <taxon>Pseudomonadati</taxon>
        <taxon>Pseudomonadota</taxon>
        <taxon>Alphaproteobacteria</taxon>
        <taxon>Sphingomonadales</taxon>
        <taxon>Sphingomonadaceae</taxon>
        <taxon>Novosphingobium</taxon>
    </lineage>
</organism>
<evidence type="ECO:0000256" key="1">
    <source>
        <dbReference type="SAM" id="MobiDB-lite"/>
    </source>
</evidence>
<dbReference type="InterPro" id="IPR050640">
    <property type="entry name" value="Bact_2-comp_sensor_kinase"/>
</dbReference>
<evidence type="ECO:0000313" key="4">
    <source>
        <dbReference type="EMBL" id="MCT2401281.1"/>
    </source>
</evidence>
<dbReference type="GO" id="GO:0016301">
    <property type="term" value="F:kinase activity"/>
    <property type="evidence" value="ECO:0007669"/>
    <property type="project" value="UniProtKB-KW"/>
</dbReference>
<evidence type="ECO:0000259" key="3">
    <source>
        <dbReference type="PROSITE" id="PS50109"/>
    </source>
</evidence>
<feature type="domain" description="Histidine kinase" evidence="3">
    <location>
        <begin position="327"/>
        <end position="420"/>
    </location>
</feature>
<dbReference type="PANTHER" id="PTHR34220:SF7">
    <property type="entry name" value="SENSOR HISTIDINE KINASE YPDA"/>
    <property type="match status" value="1"/>
</dbReference>
<dbReference type="Pfam" id="PF02518">
    <property type="entry name" value="HATPase_c"/>
    <property type="match status" value="1"/>
</dbReference>
<dbReference type="Gene3D" id="3.30.565.10">
    <property type="entry name" value="Histidine kinase-like ATPase, C-terminal domain"/>
    <property type="match status" value="1"/>
</dbReference>
<dbReference type="SMART" id="SM00387">
    <property type="entry name" value="HATPase_c"/>
    <property type="match status" value="1"/>
</dbReference>
<dbReference type="InterPro" id="IPR036890">
    <property type="entry name" value="HATPase_C_sf"/>
</dbReference>
<name>A0ABT2I8X7_9SPHN</name>
<dbReference type="PANTHER" id="PTHR34220">
    <property type="entry name" value="SENSOR HISTIDINE KINASE YPDA"/>
    <property type="match status" value="1"/>
</dbReference>
<dbReference type="PROSITE" id="PS50109">
    <property type="entry name" value="HIS_KIN"/>
    <property type="match status" value="1"/>
</dbReference>
<dbReference type="SUPFAM" id="SSF55874">
    <property type="entry name" value="ATPase domain of HSP90 chaperone/DNA topoisomerase II/histidine kinase"/>
    <property type="match status" value="1"/>
</dbReference>
<protein>
    <submittedName>
        <fullName evidence="4">Histidine kinase</fullName>
    </submittedName>
</protein>
<accession>A0ABT2I8X7</accession>
<dbReference type="RefSeq" id="WP_260047301.1">
    <property type="nucleotide sequence ID" value="NZ_JANZXA010000013.1"/>
</dbReference>
<comment type="caution">
    <text evidence="4">The sequence shown here is derived from an EMBL/GenBank/DDBJ whole genome shotgun (WGS) entry which is preliminary data.</text>
</comment>
<feature type="transmembrane region" description="Helical" evidence="2">
    <location>
        <begin position="49"/>
        <end position="67"/>
    </location>
</feature>
<feature type="region of interest" description="Disordered" evidence="1">
    <location>
        <begin position="402"/>
        <end position="423"/>
    </location>
</feature>
<evidence type="ECO:0000313" key="5">
    <source>
        <dbReference type="Proteomes" id="UP001165583"/>
    </source>
</evidence>
<feature type="transmembrane region" description="Helical" evidence="2">
    <location>
        <begin position="12"/>
        <end position="29"/>
    </location>
</feature>
<keyword evidence="4" id="KW-0418">Kinase</keyword>
<dbReference type="Pfam" id="PF06580">
    <property type="entry name" value="His_kinase"/>
    <property type="match status" value="1"/>
</dbReference>
<proteinExistence type="predicted"/>
<dbReference type="InterPro" id="IPR003594">
    <property type="entry name" value="HATPase_dom"/>
</dbReference>
<dbReference type="Proteomes" id="UP001165583">
    <property type="component" value="Unassembled WGS sequence"/>
</dbReference>
<keyword evidence="2" id="KW-1133">Transmembrane helix</keyword>
<reference evidence="4" key="1">
    <citation type="submission" date="2022-09" db="EMBL/GenBank/DDBJ databases">
        <title>Novosphingobium sp. Nov., a polycyclic aromatic hydrocarbon-degrading bacterium isolated form mangrove sediments in HongKong.</title>
        <authorList>
            <person name="Hu Z."/>
        </authorList>
    </citation>
    <scope>NUCLEOTIDE SEQUENCE</scope>
    <source>
        <strain evidence="4">HK4-1</strain>
    </source>
</reference>
<dbReference type="EMBL" id="JANZXA010000013">
    <property type="protein sequence ID" value="MCT2401281.1"/>
    <property type="molecule type" value="Genomic_DNA"/>
</dbReference>
<sequence>MTDVVNNPRVPARLVLLSLAALWACYFMVATLRGAFMGFDFAWPIISRRLTICILSMLVMAAVWPLLQMLDRKSGPVRLAVVLVGALPLSLLLSVINDVIFADIAVTQAYGDEGDAEAIRTGKVRISRDEAGNILVDLPNVPRPPDPDATDVPPGTPEQDGGGSAITIHTGSMFGQSYARWATIADNAFGRYFLVLAWAALYFALAKAEEARAAERREGEYRRAAEAAELRSLRYQVNPHFLFNTLNSLSALVMTGRQEDAEEMIQTLSTFYRRTLSGDPTNDLRLVDEIELQKLYFAIEAVRFPNRLVTRIDIDPAAIDAMVPGMILQPLVENSVKYAVAATQRPVTVGIRARREGGQLVITVSDDGPGGERGKAEGCGIGLANVRDRLRARYGEAGTLTFGPRPEGGFQTELRMPLERGHG</sequence>